<dbReference type="InterPro" id="IPR036680">
    <property type="entry name" value="SPOR-like_sf"/>
</dbReference>
<dbReference type="InterPro" id="IPR007730">
    <property type="entry name" value="SPOR-like_dom"/>
</dbReference>
<dbReference type="AlphaFoldDB" id="A0A3R8TU74"/>
<proteinExistence type="predicted"/>
<evidence type="ECO:0000256" key="2">
    <source>
        <dbReference type="SAM" id="Phobius"/>
    </source>
</evidence>
<dbReference type="Proteomes" id="UP000269265">
    <property type="component" value="Unassembled WGS sequence"/>
</dbReference>
<dbReference type="OrthoDB" id="7063246at2"/>
<dbReference type="SUPFAM" id="SSF110997">
    <property type="entry name" value="Sporulation related repeat"/>
    <property type="match status" value="1"/>
</dbReference>
<organism evidence="4 5">
    <name type="scientific">Aquabacterium soli</name>
    <dbReference type="NCBI Taxonomy" id="2493092"/>
    <lineage>
        <taxon>Bacteria</taxon>
        <taxon>Pseudomonadati</taxon>
        <taxon>Pseudomonadota</taxon>
        <taxon>Betaproteobacteria</taxon>
        <taxon>Burkholderiales</taxon>
        <taxon>Aquabacterium</taxon>
    </lineage>
</organism>
<evidence type="ECO:0000313" key="4">
    <source>
        <dbReference type="EMBL" id="RRS04855.1"/>
    </source>
</evidence>
<comment type="caution">
    <text evidence="4">The sequence shown here is derived from an EMBL/GenBank/DDBJ whole genome shotgun (WGS) entry which is preliminary data.</text>
</comment>
<dbReference type="PROSITE" id="PS51724">
    <property type="entry name" value="SPOR"/>
    <property type="match status" value="1"/>
</dbReference>
<keyword evidence="2" id="KW-0472">Membrane</keyword>
<dbReference type="PANTHER" id="PTHR38687:SF1">
    <property type="entry name" value="CELL DIVISION PROTEIN DEDD"/>
    <property type="match status" value="1"/>
</dbReference>
<dbReference type="PANTHER" id="PTHR38687">
    <property type="entry name" value="CELL DIVISION PROTEIN DEDD-RELATED"/>
    <property type="match status" value="1"/>
</dbReference>
<dbReference type="GO" id="GO:0032153">
    <property type="term" value="C:cell division site"/>
    <property type="evidence" value="ECO:0007669"/>
    <property type="project" value="TreeGrafter"/>
</dbReference>
<feature type="transmembrane region" description="Helical" evidence="2">
    <location>
        <begin position="7"/>
        <end position="30"/>
    </location>
</feature>
<sequence length="216" mass="22605">MKSQRGGFFLGMIVGLLIGLALALGVALYVTKVPLPFIDKVPQRTAEQDAAEAEHNKNWDPNAPLYGNNPAKPKPVPKPIVEDVTADPANAASAPASAASAKASEPAKPASAPASTARNPAAILSGSEPAVSTNPAADALSFYVQAGAYGNSAEAEQQRAKLSMMGMEARVSEREVNGRTMFRVRLGPFAQRELAEEVRVKLSGSGIDTALVRVQK</sequence>
<keyword evidence="2" id="KW-0812">Transmembrane</keyword>
<dbReference type="Gene3D" id="3.30.70.1070">
    <property type="entry name" value="Sporulation related repeat"/>
    <property type="match status" value="1"/>
</dbReference>
<feature type="compositionally biased region" description="Low complexity" evidence="1">
    <location>
        <begin position="86"/>
        <end position="117"/>
    </location>
</feature>
<evidence type="ECO:0000259" key="3">
    <source>
        <dbReference type="PROSITE" id="PS51724"/>
    </source>
</evidence>
<accession>A0A3R8TU74</accession>
<dbReference type="GO" id="GO:0032506">
    <property type="term" value="P:cytokinetic process"/>
    <property type="evidence" value="ECO:0007669"/>
    <property type="project" value="TreeGrafter"/>
</dbReference>
<evidence type="ECO:0000256" key="1">
    <source>
        <dbReference type="SAM" id="MobiDB-lite"/>
    </source>
</evidence>
<dbReference type="GO" id="GO:0030428">
    <property type="term" value="C:cell septum"/>
    <property type="evidence" value="ECO:0007669"/>
    <property type="project" value="TreeGrafter"/>
</dbReference>
<keyword evidence="5" id="KW-1185">Reference proteome</keyword>
<reference evidence="4 5" key="1">
    <citation type="submission" date="2018-12" db="EMBL/GenBank/DDBJ databases">
        <title>The whole draft genome of Aquabacterium sp. SJQ9.</title>
        <authorList>
            <person name="Sun L."/>
            <person name="Gao X."/>
            <person name="Chen W."/>
            <person name="Huang K."/>
        </authorList>
    </citation>
    <scope>NUCLEOTIDE SEQUENCE [LARGE SCALE GENOMIC DNA]</scope>
    <source>
        <strain evidence="4 5">SJQ9</strain>
    </source>
</reference>
<feature type="region of interest" description="Disordered" evidence="1">
    <location>
        <begin position="48"/>
        <end position="118"/>
    </location>
</feature>
<feature type="domain" description="SPOR" evidence="3">
    <location>
        <begin position="136"/>
        <end position="215"/>
    </location>
</feature>
<protein>
    <recommendedName>
        <fullName evidence="3">SPOR domain-containing protein</fullName>
    </recommendedName>
</protein>
<dbReference type="Pfam" id="PF05036">
    <property type="entry name" value="SPOR"/>
    <property type="match status" value="1"/>
</dbReference>
<dbReference type="EMBL" id="RSED01000005">
    <property type="protein sequence ID" value="RRS04855.1"/>
    <property type="molecule type" value="Genomic_DNA"/>
</dbReference>
<evidence type="ECO:0000313" key="5">
    <source>
        <dbReference type="Proteomes" id="UP000269265"/>
    </source>
</evidence>
<dbReference type="InterPro" id="IPR052521">
    <property type="entry name" value="Cell_div_SPOR-domain"/>
</dbReference>
<dbReference type="RefSeq" id="WP_125242673.1">
    <property type="nucleotide sequence ID" value="NZ_RSED01000005.1"/>
</dbReference>
<name>A0A3R8TU74_9BURK</name>
<dbReference type="GO" id="GO:0042834">
    <property type="term" value="F:peptidoglycan binding"/>
    <property type="evidence" value="ECO:0007669"/>
    <property type="project" value="InterPro"/>
</dbReference>
<gene>
    <name evidence="4" type="ORF">EIP75_07685</name>
</gene>
<keyword evidence="2" id="KW-1133">Transmembrane helix</keyword>